<evidence type="ECO:0000313" key="2">
    <source>
        <dbReference type="Proteomes" id="UP000320679"/>
    </source>
</evidence>
<reference evidence="1 2" key="1">
    <citation type="submission" date="2019-03" db="EMBL/GenBank/DDBJ databases">
        <title>Metabolic potential of uncultured bacteria and archaea associated with petroleum seepage in deep-sea sediments.</title>
        <authorList>
            <person name="Dong X."/>
            <person name="Hubert C."/>
        </authorList>
    </citation>
    <scope>NUCLEOTIDE SEQUENCE [LARGE SCALE GENOMIC DNA]</scope>
    <source>
        <strain evidence="1">E29_bin78</strain>
    </source>
</reference>
<comment type="caution">
    <text evidence="1">The sequence shown here is derived from an EMBL/GenBank/DDBJ whole genome shotgun (WGS) entry which is preliminary data.</text>
</comment>
<accession>A0A523ULF4</accession>
<gene>
    <name evidence="1" type="ORF">E3J59_06530</name>
</gene>
<evidence type="ECO:0000313" key="1">
    <source>
        <dbReference type="EMBL" id="TET43362.1"/>
    </source>
</evidence>
<feature type="non-terminal residue" evidence="1">
    <location>
        <position position="121"/>
    </location>
</feature>
<proteinExistence type="predicted"/>
<sequence>MIDQRPASLAQKTISIDKLVICRKDQEILRRLAGQVAQLAARPIENEKRDLWFRHNTLEVTRPLIFCDPENGWNEIITEAQMQCQGELAREWEMTLRKETFWGESMGDDRVIEPYFQVPYV</sequence>
<protein>
    <submittedName>
        <fullName evidence="1">Uncharacterized protein</fullName>
    </submittedName>
</protein>
<dbReference type="AlphaFoldDB" id="A0A523ULF4"/>
<organism evidence="1 2">
    <name type="scientific">Aerophobetes bacterium</name>
    <dbReference type="NCBI Taxonomy" id="2030807"/>
    <lineage>
        <taxon>Bacteria</taxon>
        <taxon>Candidatus Aerophobota</taxon>
    </lineage>
</organism>
<name>A0A523ULF4_UNCAE</name>
<dbReference type="Proteomes" id="UP000320679">
    <property type="component" value="Unassembled WGS sequence"/>
</dbReference>
<dbReference type="EMBL" id="SOJK01000274">
    <property type="protein sequence ID" value="TET43362.1"/>
    <property type="molecule type" value="Genomic_DNA"/>
</dbReference>